<dbReference type="VEuPathDB" id="FungiDB:PC110_g12574"/>
<sequence>MTNWRRKEELDLIAACGRVVSAHPQEVLAKPSEALKSELYKAFKALSCSERRTQRSTIIKCHQLFKRFVTMQASTSHPIEITGKSLREAKRKRSIRAPLKKGVYNAMLRLARDSRAILMRMNQNIFQLLDQPVGDQSVGAADGPEENVHHMPTQLHRLHLVSNQSKIGWTHVMNQNTGRVLKELPMLEHAEREDGVPLVQRIVEMASNTVEDINSFTMDLLRKHRKVMNKVLVRDASAAILEGESDVAAQFERLFQKQATDAKELAQMMHAQMNASIYMA</sequence>
<dbReference type="AlphaFoldDB" id="A0A8T1UCL0"/>
<accession>A0A8T1UCL0</accession>
<proteinExistence type="predicted"/>
<evidence type="ECO:0000313" key="2">
    <source>
        <dbReference type="Proteomes" id="UP000688947"/>
    </source>
</evidence>
<dbReference type="Proteomes" id="UP000688947">
    <property type="component" value="Unassembled WGS sequence"/>
</dbReference>
<dbReference type="EMBL" id="JAENGZ010000448">
    <property type="protein sequence ID" value="KAG6959200.1"/>
    <property type="molecule type" value="Genomic_DNA"/>
</dbReference>
<comment type="caution">
    <text evidence="1">The sequence shown here is derived from an EMBL/GenBank/DDBJ whole genome shotgun (WGS) entry which is preliminary data.</text>
</comment>
<dbReference type="VEuPathDB" id="FungiDB:PC110_g12573"/>
<protein>
    <submittedName>
        <fullName evidence="1">Uncharacterized protein</fullName>
    </submittedName>
</protein>
<evidence type="ECO:0000313" key="1">
    <source>
        <dbReference type="EMBL" id="KAG6959200.1"/>
    </source>
</evidence>
<dbReference type="OrthoDB" id="10345776at2759"/>
<name>A0A8T1UCL0_9STRA</name>
<gene>
    <name evidence="1" type="ORF">JG687_00008944</name>
</gene>
<reference evidence="1" key="1">
    <citation type="submission" date="2021-01" db="EMBL/GenBank/DDBJ databases">
        <title>Phytophthora aleatoria, a newly-described species from Pinus radiata is distinct from Phytophthora cactorum isolates based on comparative genomics.</title>
        <authorList>
            <person name="Mcdougal R."/>
            <person name="Panda P."/>
            <person name="Williams N."/>
            <person name="Studholme D.J."/>
        </authorList>
    </citation>
    <scope>NUCLEOTIDE SEQUENCE</scope>
    <source>
        <strain evidence="1">NZFS 3830</strain>
    </source>
</reference>
<organism evidence="1 2">
    <name type="scientific">Phytophthora cactorum</name>
    <dbReference type="NCBI Taxonomy" id="29920"/>
    <lineage>
        <taxon>Eukaryota</taxon>
        <taxon>Sar</taxon>
        <taxon>Stramenopiles</taxon>
        <taxon>Oomycota</taxon>
        <taxon>Peronosporomycetes</taxon>
        <taxon>Peronosporales</taxon>
        <taxon>Peronosporaceae</taxon>
        <taxon>Phytophthora</taxon>
    </lineage>
</organism>